<accession>A0A430ULV8</accession>
<comment type="caution">
    <text evidence="1">The sequence shown here is derived from an EMBL/GenBank/DDBJ whole genome shotgun (WGS) entry which is preliminary data.</text>
</comment>
<name>A0A430ULV8_THESC</name>
<dbReference type="AlphaFoldDB" id="A0A430ULV8"/>
<protein>
    <recommendedName>
        <fullName evidence="3">Phage tail protein</fullName>
    </recommendedName>
</protein>
<dbReference type="RefSeq" id="WP_126218796.1">
    <property type="nucleotide sequence ID" value="NZ_PEMG01000440.1"/>
</dbReference>
<evidence type="ECO:0000313" key="2">
    <source>
        <dbReference type="Proteomes" id="UP000287173"/>
    </source>
</evidence>
<organism evidence="1 2">
    <name type="scientific">Thermus scotoductus</name>
    <dbReference type="NCBI Taxonomy" id="37636"/>
    <lineage>
        <taxon>Bacteria</taxon>
        <taxon>Thermotogati</taxon>
        <taxon>Deinococcota</taxon>
        <taxon>Deinococci</taxon>
        <taxon>Thermales</taxon>
        <taxon>Thermaceae</taxon>
        <taxon>Thermus</taxon>
    </lineage>
</organism>
<gene>
    <name evidence="1" type="ORF">CSW30_11985</name>
</gene>
<sequence length="138" mass="15462">MPINGRYYDWEHISIQVKGVPLADVLSIDYEDSEKVNAIYGKGRTPRGYTKGNWEASGKLTLLREEYDRLRAAAPGGNVYKLDPFDIVISYDKGNGTAVTDTLKDCLFTKRSFGGVEQDTERITVELEFVVLGEIQHG</sequence>
<evidence type="ECO:0008006" key="3">
    <source>
        <dbReference type="Google" id="ProtNLM"/>
    </source>
</evidence>
<dbReference type="EMBL" id="PEMG01000440">
    <property type="protein sequence ID" value="RTI05152.1"/>
    <property type="molecule type" value="Genomic_DNA"/>
</dbReference>
<evidence type="ECO:0000313" key="1">
    <source>
        <dbReference type="EMBL" id="RTI05152.1"/>
    </source>
</evidence>
<dbReference type="Proteomes" id="UP000287173">
    <property type="component" value="Unassembled WGS sequence"/>
</dbReference>
<reference evidence="1 2" key="1">
    <citation type="journal article" date="2019" name="Extremophiles">
        <title>Biogeography of thermophiles and predominance of Thermus scotoductus in domestic water heaters.</title>
        <authorList>
            <person name="Wilpiszeski R.L."/>
            <person name="Zhang Z."/>
            <person name="House C.H."/>
        </authorList>
    </citation>
    <scope>NUCLEOTIDE SEQUENCE [LARGE SCALE GENOMIC DNA]</scope>
    <source>
        <strain evidence="1 2">17_S17</strain>
    </source>
</reference>
<proteinExistence type="predicted"/>